<keyword evidence="10" id="KW-1185">Reference proteome</keyword>
<feature type="transmembrane region" description="Helical" evidence="7">
    <location>
        <begin position="481"/>
        <end position="502"/>
    </location>
</feature>
<dbReference type="GO" id="GO:0022857">
    <property type="term" value="F:transmembrane transporter activity"/>
    <property type="evidence" value="ECO:0007669"/>
    <property type="project" value="InterPro"/>
</dbReference>
<feature type="transmembrane region" description="Helical" evidence="7">
    <location>
        <begin position="450"/>
        <end position="469"/>
    </location>
</feature>
<evidence type="ECO:0000256" key="2">
    <source>
        <dbReference type="ARBA" id="ARBA00008335"/>
    </source>
</evidence>
<feature type="compositionally biased region" description="Low complexity" evidence="6">
    <location>
        <begin position="68"/>
        <end position="77"/>
    </location>
</feature>
<proteinExistence type="inferred from homology"/>
<dbReference type="InterPro" id="IPR011701">
    <property type="entry name" value="MFS"/>
</dbReference>
<feature type="transmembrane region" description="Helical" evidence="7">
    <location>
        <begin position="268"/>
        <end position="289"/>
    </location>
</feature>
<name>A0A1Y1ZGA6_9PLEO</name>
<feature type="transmembrane region" description="Helical" evidence="7">
    <location>
        <begin position="150"/>
        <end position="170"/>
    </location>
</feature>
<dbReference type="FunFam" id="1.20.1250.20:FF:000011">
    <property type="entry name" value="MFS multidrug transporter, putative"/>
    <property type="match status" value="1"/>
</dbReference>
<evidence type="ECO:0000256" key="5">
    <source>
        <dbReference type="ARBA" id="ARBA00023136"/>
    </source>
</evidence>
<dbReference type="InterPro" id="IPR020846">
    <property type="entry name" value="MFS_dom"/>
</dbReference>
<dbReference type="Gene3D" id="1.20.1250.20">
    <property type="entry name" value="MFS general substrate transporter like domains"/>
    <property type="match status" value="1"/>
</dbReference>
<feature type="transmembrane region" description="Helical" evidence="7">
    <location>
        <begin position="522"/>
        <end position="541"/>
    </location>
</feature>
<evidence type="ECO:0000256" key="3">
    <source>
        <dbReference type="ARBA" id="ARBA00022692"/>
    </source>
</evidence>
<feature type="transmembrane region" description="Helical" evidence="7">
    <location>
        <begin position="423"/>
        <end position="444"/>
    </location>
</feature>
<comment type="subcellular location">
    <subcellularLocation>
        <location evidence="1">Membrane</location>
        <topology evidence="1">Multi-pass membrane protein</topology>
    </subcellularLocation>
</comment>
<evidence type="ECO:0000313" key="9">
    <source>
        <dbReference type="EMBL" id="ORY09290.1"/>
    </source>
</evidence>
<feature type="region of interest" description="Disordered" evidence="6">
    <location>
        <begin position="1"/>
        <end position="109"/>
    </location>
</feature>
<dbReference type="Proteomes" id="UP000193144">
    <property type="component" value="Unassembled WGS sequence"/>
</dbReference>
<comment type="caution">
    <text evidence="9">The sequence shown here is derived from an EMBL/GenBank/DDBJ whole genome shotgun (WGS) entry which is preliminary data.</text>
</comment>
<keyword evidence="5 7" id="KW-0472">Membrane</keyword>
<feature type="domain" description="Major facilitator superfamily (MFS) profile" evidence="8">
    <location>
        <begin position="115"/>
        <end position="544"/>
    </location>
</feature>
<evidence type="ECO:0000256" key="1">
    <source>
        <dbReference type="ARBA" id="ARBA00004141"/>
    </source>
</evidence>
<protein>
    <submittedName>
        <fullName evidence="9">Major facilitator superfamily domain-containing protein</fullName>
    </submittedName>
</protein>
<dbReference type="PANTHER" id="PTHR23502:SF68">
    <property type="entry name" value="MULTIDRUG TRANSPORTER, PUTATIVE (AFU_ORTHOLOGUE AFUA_3G01120)-RELATED"/>
    <property type="match status" value="1"/>
</dbReference>
<organism evidence="9 10">
    <name type="scientific">Clohesyomyces aquaticus</name>
    <dbReference type="NCBI Taxonomy" id="1231657"/>
    <lineage>
        <taxon>Eukaryota</taxon>
        <taxon>Fungi</taxon>
        <taxon>Dikarya</taxon>
        <taxon>Ascomycota</taxon>
        <taxon>Pezizomycotina</taxon>
        <taxon>Dothideomycetes</taxon>
        <taxon>Pleosporomycetidae</taxon>
        <taxon>Pleosporales</taxon>
        <taxon>Lindgomycetaceae</taxon>
        <taxon>Clohesyomyces</taxon>
    </lineage>
</organism>
<evidence type="ECO:0000256" key="6">
    <source>
        <dbReference type="SAM" id="MobiDB-lite"/>
    </source>
</evidence>
<feature type="transmembrane region" description="Helical" evidence="7">
    <location>
        <begin position="182"/>
        <end position="201"/>
    </location>
</feature>
<gene>
    <name evidence="9" type="ORF">BCR34DRAFT_625828</name>
</gene>
<accession>A0A1Y1ZGA6</accession>
<keyword evidence="3 7" id="KW-0812">Transmembrane</keyword>
<evidence type="ECO:0000313" key="10">
    <source>
        <dbReference type="Proteomes" id="UP000193144"/>
    </source>
</evidence>
<dbReference type="GO" id="GO:0016020">
    <property type="term" value="C:membrane"/>
    <property type="evidence" value="ECO:0007669"/>
    <property type="project" value="UniProtKB-SubCell"/>
</dbReference>
<dbReference type="PROSITE" id="PS50850">
    <property type="entry name" value="MFS"/>
    <property type="match status" value="1"/>
</dbReference>
<dbReference type="PANTHER" id="PTHR23502">
    <property type="entry name" value="MAJOR FACILITATOR SUPERFAMILY"/>
    <property type="match status" value="1"/>
</dbReference>
<evidence type="ECO:0000256" key="7">
    <source>
        <dbReference type="SAM" id="Phobius"/>
    </source>
</evidence>
<dbReference type="OrthoDB" id="5296287at2759"/>
<evidence type="ECO:0000256" key="4">
    <source>
        <dbReference type="ARBA" id="ARBA00022989"/>
    </source>
</evidence>
<dbReference type="STRING" id="1231657.A0A1Y1ZGA6"/>
<feature type="transmembrane region" description="Helical" evidence="7">
    <location>
        <begin position="384"/>
        <end position="403"/>
    </location>
</feature>
<comment type="similarity">
    <text evidence="2">Belongs to the major facilitator superfamily.</text>
</comment>
<dbReference type="EMBL" id="MCFA01000088">
    <property type="protein sequence ID" value="ORY09290.1"/>
    <property type="molecule type" value="Genomic_DNA"/>
</dbReference>
<dbReference type="Pfam" id="PF07690">
    <property type="entry name" value="MFS_1"/>
    <property type="match status" value="1"/>
</dbReference>
<feature type="transmembrane region" description="Helical" evidence="7">
    <location>
        <begin position="116"/>
        <end position="138"/>
    </location>
</feature>
<feature type="compositionally biased region" description="Polar residues" evidence="6">
    <location>
        <begin position="34"/>
        <end position="47"/>
    </location>
</feature>
<dbReference type="CDD" id="cd17323">
    <property type="entry name" value="MFS_Tpo1_MDR_like"/>
    <property type="match status" value="1"/>
</dbReference>
<sequence>MGMPGDYANPAREAADLNDEKLELAYEEGHDADVTSNRSSPPRQRSHNNVDLEKGIGASSLHDESTLGGEEAGPTAAREGEEGEGEEQDPNIVDWDGPDDPENPQNWTTGKKWGNIAILSAVTLITPLGSSFFAPGVPQVMASFHEDSNLLATFVVSVYVLGFAVGPLIIAPMSEMYGRMPIYNVCNLLFVIFTVACAVSSNLGMLIAFRFLAGCAGASPLTIGGGTIADIMPREKRAGAMAVWGMGPLLGPVLGPVAAGFLVEAKGWRWVFWILAIFGGFFSLLLAIFGRETYPTTLLERKAARLRKETSNPHLRSKLALNKTPTELFKLSIVRPMKLLFGSPIVLLMSIYISINYGILYLLFTTITYVFEGQYHFSTSIVGLSYLGTGIGMIGGMVALGILSDKIIKRHQATGKVKPEHRLPLILTLPGSIGLPIGLFLYGWSTQNKLHWIAPIIGTSLVGLGNLTGMMTVQTYLVDAFTLHAASAIAANTVLRSMFGALLPLSGLTMYDKLGLGWGNSLLGFIALALVPVLVFFRYYGERIRTNPRWQVNL</sequence>
<feature type="compositionally biased region" description="Basic and acidic residues" evidence="6">
    <location>
        <begin position="13"/>
        <end position="33"/>
    </location>
</feature>
<reference evidence="9 10" key="1">
    <citation type="submission" date="2016-07" db="EMBL/GenBank/DDBJ databases">
        <title>Pervasive Adenine N6-methylation of Active Genes in Fungi.</title>
        <authorList>
            <consortium name="DOE Joint Genome Institute"/>
            <person name="Mondo S.J."/>
            <person name="Dannebaum R.O."/>
            <person name="Kuo R.C."/>
            <person name="Labutti K."/>
            <person name="Haridas S."/>
            <person name="Kuo A."/>
            <person name="Salamov A."/>
            <person name="Ahrendt S.R."/>
            <person name="Lipzen A."/>
            <person name="Sullivan W."/>
            <person name="Andreopoulos W.B."/>
            <person name="Clum A."/>
            <person name="Lindquist E."/>
            <person name="Daum C."/>
            <person name="Ramamoorthy G.K."/>
            <person name="Gryganskyi A."/>
            <person name="Culley D."/>
            <person name="Magnuson J.K."/>
            <person name="James T.Y."/>
            <person name="O'Malley M.A."/>
            <person name="Stajich J.E."/>
            <person name="Spatafora J.W."/>
            <person name="Visel A."/>
            <person name="Grigoriev I.V."/>
        </authorList>
    </citation>
    <scope>NUCLEOTIDE SEQUENCE [LARGE SCALE GENOMIC DNA]</scope>
    <source>
        <strain evidence="9 10">CBS 115471</strain>
    </source>
</reference>
<feature type="transmembrane region" description="Helical" evidence="7">
    <location>
        <begin position="339"/>
        <end position="364"/>
    </location>
</feature>
<keyword evidence="4 7" id="KW-1133">Transmembrane helix</keyword>
<dbReference type="AlphaFoldDB" id="A0A1Y1ZGA6"/>
<dbReference type="InterPro" id="IPR036259">
    <property type="entry name" value="MFS_trans_sf"/>
</dbReference>
<feature type="transmembrane region" description="Helical" evidence="7">
    <location>
        <begin position="241"/>
        <end position="262"/>
    </location>
</feature>
<dbReference type="SUPFAM" id="SSF103473">
    <property type="entry name" value="MFS general substrate transporter"/>
    <property type="match status" value="1"/>
</dbReference>
<feature type="transmembrane region" description="Helical" evidence="7">
    <location>
        <begin position="207"/>
        <end position="229"/>
    </location>
</feature>
<evidence type="ECO:0000259" key="8">
    <source>
        <dbReference type="PROSITE" id="PS50850"/>
    </source>
</evidence>